<keyword evidence="1" id="KW-0677">Repeat</keyword>
<dbReference type="SMART" id="SM00028">
    <property type="entry name" value="TPR"/>
    <property type="match status" value="7"/>
</dbReference>
<gene>
    <name evidence="3" type="ORF">QE383_002991</name>
</gene>
<keyword evidence="2" id="KW-0802">TPR repeat</keyword>
<dbReference type="PANTHER" id="PTHR44186">
    <property type="match status" value="1"/>
</dbReference>
<dbReference type="PANTHER" id="PTHR44186:SF1">
    <property type="entry name" value="BARDET-BIEDL SYNDROME 4 PROTEIN"/>
    <property type="match status" value="1"/>
</dbReference>
<proteinExistence type="predicted"/>
<evidence type="ECO:0000313" key="3">
    <source>
        <dbReference type="EMBL" id="MDQ1120683.1"/>
    </source>
</evidence>
<reference evidence="3" key="1">
    <citation type="submission" date="2023-07" db="EMBL/GenBank/DDBJ databases">
        <title>Functional and genomic diversity of the sorghum phyllosphere microbiome.</title>
        <authorList>
            <person name="Shade A."/>
        </authorList>
    </citation>
    <scope>NUCLEOTIDE SEQUENCE</scope>
    <source>
        <strain evidence="3">SORGH_AS_0908</strain>
    </source>
</reference>
<dbReference type="Gene3D" id="1.25.40.10">
    <property type="entry name" value="Tetratricopeptide repeat domain"/>
    <property type="match status" value="1"/>
</dbReference>
<evidence type="ECO:0000313" key="4">
    <source>
        <dbReference type="Proteomes" id="UP001234354"/>
    </source>
</evidence>
<dbReference type="Proteomes" id="UP001234354">
    <property type="component" value="Unassembled WGS sequence"/>
</dbReference>
<organism evidence="3 4">
    <name type="scientific">Pseudoxanthomonas winnipegensis</name>
    <dbReference type="NCBI Taxonomy" id="2480810"/>
    <lineage>
        <taxon>Bacteria</taxon>
        <taxon>Pseudomonadati</taxon>
        <taxon>Pseudomonadota</taxon>
        <taxon>Gammaproteobacteria</taxon>
        <taxon>Lysobacterales</taxon>
        <taxon>Lysobacteraceae</taxon>
        <taxon>Pseudoxanthomonas</taxon>
    </lineage>
</organism>
<sequence>MASIERLKQFFAADRSNAELACDLLEALARQGLHADALSLAGELPEDLQRQAGIVFRVAQLHLAQGRYESAINALSALWEREPSAPVAHDLAFALLCAGRRPEARGRLLEAQARFGESAEYEVLLARLDLFEHDGASAEQHLHRALLLKPDDPTAMGLQALAAFDRGDIERAAVMAEQCLARYPDQHEALLAQGGLALAAGDAGLSQDIFQRALTRFANSGRALSGLGQSLLALGQVGPAGEALAHAVKTMPNHIGTWHALAWWQLIHGRLDEAEASFHSAYALDRNFPESHGGLAIVAAVRGQSEEAEGHIARANRLDARNFSGRYARCLLLHRSGNAEAAQALLDEIFADGRIPAAYGGADQLQSFLRLVQAEAAPAPGRVGTRH</sequence>
<evidence type="ECO:0000256" key="2">
    <source>
        <dbReference type="ARBA" id="ARBA00022803"/>
    </source>
</evidence>
<dbReference type="RefSeq" id="WP_306994222.1">
    <property type="nucleotide sequence ID" value="NZ_JAUTBB010000001.1"/>
</dbReference>
<name>A0AAW8GGD8_9GAMM</name>
<dbReference type="Pfam" id="PF14559">
    <property type="entry name" value="TPR_19"/>
    <property type="match status" value="1"/>
</dbReference>
<evidence type="ECO:0000256" key="1">
    <source>
        <dbReference type="ARBA" id="ARBA00022737"/>
    </source>
</evidence>
<dbReference type="SUPFAM" id="SSF48452">
    <property type="entry name" value="TPR-like"/>
    <property type="match status" value="2"/>
</dbReference>
<dbReference type="EMBL" id="JAUTBB010000001">
    <property type="protein sequence ID" value="MDQ1120683.1"/>
    <property type="molecule type" value="Genomic_DNA"/>
</dbReference>
<dbReference type="InterPro" id="IPR019734">
    <property type="entry name" value="TPR_rpt"/>
</dbReference>
<comment type="caution">
    <text evidence="3">The sequence shown here is derived from an EMBL/GenBank/DDBJ whole genome shotgun (WGS) entry which is preliminary data.</text>
</comment>
<dbReference type="InterPro" id="IPR011990">
    <property type="entry name" value="TPR-like_helical_dom_sf"/>
</dbReference>
<dbReference type="AlphaFoldDB" id="A0AAW8GGD8"/>
<dbReference type="Pfam" id="PF13432">
    <property type="entry name" value="TPR_16"/>
    <property type="match status" value="1"/>
</dbReference>
<protein>
    <submittedName>
        <fullName evidence="3">Flp pilus assembly protein TadD</fullName>
    </submittedName>
</protein>
<accession>A0AAW8GGD8</accession>